<dbReference type="EMBL" id="BMAU01021255">
    <property type="protein sequence ID" value="GFY05752.1"/>
    <property type="molecule type" value="Genomic_DNA"/>
</dbReference>
<comment type="caution">
    <text evidence="1">The sequence shown here is derived from an EMBL/GenBank/DDBJ whole genome shotgun (WGS) entry which is preliminary data.</text>
</comment>
<proteinExistence type="predicted"/>
<sequence>MPIKLVVAHCPHVGVVWKLREGVPAQMSFPSFEDGSKLRGPSPIVLFSCKKPRFGSIKTESGGGCFAGDWFVDLNPLRVSSVHSANNHRVAL</sequence>
<gene>
    <name evidence="1" type="ORF">TNCV_4404191</name>
</gene>
<keyword evidence="2" id="KW-1185">Reference proteome</keyword>
<dbReference type="AlphaFoldDB" id="A0A8X6V5N3"/>
<organism evidence="1 2">
    <name type="scientific">Trichonephila clavipes</name>
    <name type="common">Golden silk orbweaver</name>
    <name type="synonym">Nephila clavipes</name>
    <dbReference type="NCBI Taxonomy" id="2585209"/>
    <lineage>
        <taxon>Eukaryota</taxon>
        <taxon>Metazoa</taxon>
        <taxon>Ecdysozoa</taxon>
        <taxon>Arthropoda</taxon>
        <taxon>Chelicerata</taxon>
        <taxon>Arachnida</taxon>
        <taxon>Araneae</taxon>
        <taxon>Araneomorphae</taxon>
        <taxon>Entelegynae</taxon>
        <taxon>Araneoidea</taxon>
        <taxon>Nephilidae</taxon>
        <taxon>Trichonephila</taxon>
    </lineage>
</organism>
<evidence type="ECO:0000313" key="2">
    <source>
        <dbReference type="Proteomes" id="UP000887159"/>
    </source>
</evidence>
<protein>
    <submittedName>
        <fullName evidence="1">Uncharacterized protein</fullName>
    </submittedName>
</protein>
<reference evidence="1" key="1">
    <citation type="submission" date="2020-08" db="EMBL/GenBank/DDBJ databases">
        <title>Multicomponent nature underlies the extraordinary mechanical properties of spider dragline silk.</title>
        <authorList>
            <person name="Kono N."/>
            <person name="Nakamura H."/>
            <person name="Mori M."/>
            <person name="Yoshida Y."/>
            <person name="Ohtoshi R."/>
            <person name="Malay A.D."/>
            <person name="Moran D.A.P."/>
            <person name="Tomita M."/>
            <person name="Numata K."/>
            <person name="Arakawa K."/>
        </authorList>
    </citation>
    <scope>NUCLEOTIDE SEQUENCE</scope>
</reference>
<dbReference type="Proteomes" id="UP000887159">
    <property type="component" value="Unassembled WGS sequence"/>
</dbReference>
<accession>A0A8X6V5N3</accession>
<name>A0A8X6V5N3_TRICX</name>
<evidence type="ECO:0000313" key="1">
    <source>
        <dbReference type="EMBL" id="GFY05752.1"/>
    </source>
</evidence>